<feature type="transmembrane region" description="Helical" evidence="9">
    <location>
        <begin position="183"/>
        <end position="214"/>
    </location>
</feature>
<evidence type="ECO:0000256" key="5">
    <source>
        <dbReference type="ARBA" id="ARBA00022692"/>
    </source>
</evidence>
<comment type="subcellular location">
    <subcellularLocation>
        <location evidence="1 8">Cell membrane</location>
        <topology evidence="1 8">Multi-pass membrane protein</topology>
    </subcellularLocation>
</comment>
<evidence type="ECO:0000256" key="9">
    <source>
        <dbReference type="SAM" id="Phobius"/>
    </source>
</evidence>
<keyword evidence="5 8" id="KW-0812">Transmembrane</keyword>
<dbReference type="CDD" id="cd06550">
    <property type="entry name" value="TM_ABC_iron-siderophores_like"/>
    <property type="match status" value="1"/>
</dbReference>
<dbReference type="GO" id="GO:0043190">
    <property type="term" value="C:ATP-binding cassette (ABC) transporter complex"/>
    <property type="evidence" value="ECO:0007669"/>
    <property type="project" value="InterPro"/>
</dbReference>
<reference evidence="10" key="1">
    <citation type="submission" date="2022-07" db="EMBL/GenBank/DDBJ databases">
        <title>Description and genome-wide analysis of Profundicola chukchiensis gen. nov., sp. nov., marine bacteria isolated from bottom sediments of the Chukchi Sea.</title>
        <authorList>
            <person name="Romanenko L."/>
            <person name="Otstavnykh N."/>
            <person name="Kurilenko V."/>
            <person name="Eremeev V."/>
            <person name="Velansky P."/>
            <person name="Mikhailov V."/>
            <person name="Isaeva M."/>
        </authorList>
    </citation>
    <scope>NUCLEOTIDE SEQUENCE</scope>
    <source>
        <strain evidence="10">KMM 9713</strain>
    </source>
</reference>
<evidence type="ECO:0000313" key="10">
    <source>
        <dbReference type="EMBL" id="MDG4946979.1"/>
    </source>
</evidence>
<dbReference type="Pfam" id="PF00950">
    <property type="entry name" value="ABC-3"/>
    <property type="match status" value="1"/>
</dbReference>
<dbReference type="GO" id="GO:0071281">
    <property type="term" value="P:cellular response to iron ion"/>
    <property type="evidence" value="ECO:0007669"/>
    <property type="project" value="UniProtKB-ARBA"/>
</dbReference>
<evidence type="ECO:0000256" key="8">
    <source>
        <dbReference type="RuleBase" id="RU003943"/>
    </source>
</evidence>
<organism evidence="10 11">
    <name type="scientific">Profundicola chukchiensis</name>
    <dbReference type="NCBI Taxonomy" id="2961959"/>
    <lineage>
        <taxon>Bacteria</taxon>
        <taxon>Pseudomonadati</taxon>
        <taxon>Bacteroidota</taxon>
        <taxon>Flavobacteriia</taxon>
        <taxon>Flavobacteriales</taxon>
        <taxon>Weeksellaceae</taxon>
        <taxon>Profundicola</taxon>
    </lineage>
</organism>
<feature type="transmembrane region" description="Helical" evidence="9">
    <location>
        <begin position="9"/>
        <end position="31"/>
    </location>
</feature>
<dbReference type="SUPFAM" id="SSF81345">
    <property type="entry name" value="ABC transporter involved in vitamin B12 uptake, BtuC"/>
    <property type="match status" value="1"/>
</dbReference>
<dbReference type="GO" id="GO:0055085">
    <property type="term" value="P:transmembrane transport"/>
    <property type="evidence" value="ECO:0007669"/>
    <property type="project" value="InterPro"/>
</dbReference>
<gene>
    <name evidence="10" type="ORF">NMK71_11200</name>
</gene>
<evidence type="ECO:0000256" key="1">
    <source>
        <dbReference type="ARBA" id="ARBA00004651"/>
    </source>
</evidence>
<dbReference type="InterPro" id="IPR037294">
    <property type="entry name" value="ABC_BtuC-like"/>
</dbReference>
<evidence type="ECO:0000256" key="6">
    <source>
        <dbReference type="ARBA" id="ARBA00022989"/>
    </source>
</evidence>
<dbReference type="PANTHER" id="PTHR30477:SF3">
    <property type="entry name" value="METAL TRANSPORT SYSTEM MEMBRANE PROTEIN CT_069-RELATED"/>
    <property type="match status" value="1"/>
</dbReference>
<dbReference type="PANTHER" id="PTHR30477">
    <property type="entry name" value="ABC-TRANSPORTER METAL-BINDING PROTEIN"/>
    <property type="match status" value="1"/>
</dbReference>
<sequence>MEVLFERTFWIIALGTGLLGATSGILGSFAVLRNQSLLGDAISHAALPGIVLAYLLTGEKSSFVLLSGAIVCGILGSYFVNDIVKNSRLKTDTALGIILSVFFGIGMMLLTYAQSLDDANQAGLDKYLFGQASTLMQKDVLLMLGFLIPSLLLVFTFWKEIKIFLFDAEYAQTLDIPVRKINLMLTLLIVIIIVMGLQTVGVVLMSSLLLAPAAAARQWTNSLSKMLGIAAIIGAFSGVFGSYISATESNLPTGPVVVLIVSVIVFISLLFAPQRGLIAKYLANKEKQKQYTK</sequence>
<keyword evidence="4" id="KW-1003">Cell membrane</keyword>
<dbReference type="RefSeq" id="WP_304421261.1">
    <property type="nucleotide sequence ID" value="NZ_JANCMU010000009.1"/>
</dbReference>
<evidence type="ECO:0000313" key="11">
    <source>
        <dbReference type="Proteomes" id="UP001152599"/>
    </source>
</evidence>
<dbReference type="FunFam" id="1.10.3470.10:FF:000003">
    <property type="entry name" value="Iron ABC transporter permease SitD"/>
    <property type="match status" value="1"/>
</dbReference>
<dbReference type="EMBL" id="JANCMU010000009">
    <property type="protein sequence ID" value="MDG4946979.1"/>
    <property type="molecule type" value="Genomic_DNA"/>
</dbReference>
<keyword evidence="11" id="KW-1185">Reference proteome</keyword>
<feature type="transmembrane region" description="Helical" evidence="9">
    <location>
        <begin position="226"/>
        <end position="246"/>
    </location>
</feature>
<keyword evidence="3 8" id="KW-0813">Transport</keyword>
<evidence type="ECO:0000256" key="3">
    <source>
        <dbReference type="ARBA" id="ARBA00022448"/>
    </source>
</evidence>
<feature type="transmembrane region" description="Helical" evidence="9">
    <location>
        <begin position="140"/>
        <end position="158"/>
    </location>
</feature>
<name>A0A9X4RXS3_9FLAO</name>
<evidence type="ECO:0000256" key="7">
    <source>
        <dbReference type="ARBA" id="ARBA00023136"/>
    </source>
</evidence>
<accession>A0A9X4RXS3</accession>
<feature type="transmembrane region" description="Helical" evidence="9">
    <location>
        <begin position="93"/>
        <end position="113"/>
    </location>
</feature>
<dbReference type="AlphaFoldDB" id="A0A9X4RXS3"/>
<feature type="transmembrane region" description="Helical" evidence="9">
    <location>
        <begin position="252"/>
        <end position="272"/>
    </location>
</feature>
<dbReference type="InterPro" id="IPR001626">
    <property type="entry name" value="ABC_TroCD"/>
</dbReference>
<comment type="similarity">
    <text evidence="2 8">Belongs to the ABC-3 integral membrane protein family.</text>
</comment>
<keyword evidence="6 9" id="KW-1133">Transmembrane helix</keyword>
<protein>
    <submittedName>
        <fullName evidence="10">Metal ABC transporter permease</fullName>
    </submittedName>
</protein>
<dbReference type="Gene3D" id="1.10.3470.10">
    <property type="entry name" value="ABC transporter involved in vitamin B12 uptake, BtuC"/>
    <property type="match status" value="1"/>
</dbReference>
<comment type="caution">
    <text evidence="10">The sequence shown here is derived from an EMBL/GenBank/DDBJ whole genome shotgun (WGS) entry which is preliminary data.</text>
</comment>
<dbReference type="Proteomes" id="UP001152599">
    <property type="component" value="Unassembled WGS sequence"/>
</dbReference>
<keyword evidence="7 9" id="KW-0472">Membrane</keyword>
<proteinExistence type="inferred from homology"/>
<evidence type="ECO:0000256" key="2">
    <source>
        <dbReference type="ARBA" id="ARBA00008034"/>
    </source>
</evidence>
<dbReference type="GO" id="GO:0010043">
    <property type="term" value="P:response to zinc ion"/>
    <property type="evidence" value="ECO:0007669"/>
    <property type="project" value="TreeGrafter"/>
</dbReference>
<evidence type="ECO:0000256" key="4">
    <source>
        <dbReference type="ARBA" id="ARBA00022475"/>
    </source>
</evidence>
<feature type="transmembrane region" description="Helical" evidence="9">
    <location>
        <begin position="63"/>
        <end position="81"/>
    </location>
</feature>